<proteinExistence type="predicted"/>
<name>A0A1E3L8J8_9BACL</name>
<dbReference type="Proteomes" id="UP000094578">
    <property type="component" value="Unassembled WGS sequence"/>
</dbReference>
<keyword evidence="2" id="KW-1185">Reference proteome</keyword>
<organism evidence="1 2">
    <name type="scientific">Paenibacillus nuruki</name>
    <dbReference type="NCBI Taxonomy" id="1886670"/>
    <lineage>
        <taxon>Bacteria</taxon>
        <taxon>Bacillati</taxon>
        <taxon>Bacillota</taxon>
        <taxon>Bacilli</taxon>
        <taxon>Bacillales</taxon>
        <taxon>Paenibacillaceae</taxon>
        <taxon>Paenibacillus</taxon>
    </lineage>
</organism>
<protein>
    <submittedName>
        <fullName evidence="1">Uncharacterized protein</fullName>
    </submittedName>
</protein>
<evidence type="ECO:0000313" key="2">
    <source>
        <dbReference type="Proteomes" id="UP000094578"/>
    </source>
</evidence>
<sequence length="98" mass="11674">MEKNIENIKKRVDLSECKELFSPCFLEWDQCVLLYQSHMDTLPNYFVANPYIADRTAFEAYYNYVHLDDCVDSIADSHYLLKIAIEIIEIWKVTLFKQ</sequence>
<evidence type="ECO:0000313" key="1">
    <source>
        <dbReference type="EMBL" id="ODP30013.1"/>
    </source>
</evidence>
<dbReference type="AlphaFoldDB" id="A0A1E3L8J8"/>
<dbReference type="EMBL" id="MDER01000025">
    <property type="protein sequence ID" value="ODP30013.1"/>
    <property type="molecule type" value="Genomic_DNA"/>
</dbReference>
<gene>
    <name evidence="1" type="ORF">PTI45_00466</name>
</gene>
<accession>A0A1E3L8J8</accession>
<reference evidence="1 2" key="1">
    <citation type="submission" date="2016-08" db="EMBL/GenBank/DDBJ databases">
        <title>Genome sequencing of Paenibacillus sp. TI45-13ar, isolated from Korean traditional nuruk.</title>
        <authorList>
            <person name="Kim S.-J."/>
        </authorList>
    </citation>
    <scope>NUCLEOTIDE SEQUENCE [LARGE SCALE GENOMIC DNA]</scope>
    <source>
        <strain evidence="1 2">TI45-13ar</strain>
    </source>
</reference>
<dbReference type="STRING" id="1886670.PTI45_00466"/>
<comment type="caution">
    <text evidence="1">The sequence shown here is derived from an EMBL/GenBank/DDBJ whole genome shotgun (WGS) entry which is preliminary data.</text>
</comment>